<name>A0A7L4KEM8_9AVES</name>
<feature type="domain" description="Ubiquitin-like protease family profile" evidence="5">
    <location>
        <begin position="33"/>
        <end position="173"/>
    </location>
</feature>
<evidence type="ECO:0000313" key="6">
    <source>
        <dbReference type="EMBL" id="NXY51393.1"/>
    </source>
</evidence>
<dbReference type="GO" id="GO:0016929">
    <property type="term" value="F:deSUMOylase activity"/>
    <property type="evidence" value="ECO:0007669"/>
    <property type="project" value="TreeGrafter"/>
</dbReference>
<sequence>SPCNCLFQDMEREIKKTFGHGKPNDIISSAFGINITREDICTLKNGCWLNSDVVHFYMNLLRERSMKQGYPAVHAFDPFFYNMLITSDYAELEDWTTGIDLFKKDIILVPLILEEHWTLVVIDMRKKTIKYFDSVAEGGRQDICKTLLKYLQEESREKRHLELDCSEWTLYSM</sequence>
<dbReference type="Proteomes" id="UP000519239">
    <property type="component" value="Unassembled WGS sequence"/>
</dbReference>
<keyword evidence="3" id="KW-0378">Hydrolase</keyword>
<evidence type="ECO:0000259" key="5">
    <source>
        <dbReference type="PROSITE" id="PS50600"/>
    </source>
</evidence>
<dbReference type="EMBL" id="VWPQ01014766">
    <property type="protein sequence ID" value="NXY51393.1"/>
    <property type="molecule type" value="Genomic_DNA"/>
</dbReference>
<comment type="caution">
    <text evidence="6">The sequence shown here is derived from an EMBL/GenBank/DDBJ whole genome shotgun (WGS) entry which is preliminary data.</text>
</comment>
<accession>A0A7L4KEM8</accession>
<feature type="non-terminal residue" evidence="6">
    <location>
        <position position="1"/>
    </location>
</feature>
<gene>
    <name evidence="6" type="primary">Senp2_1</name>
    <name evidence="6" type="ORF">CEUAER_R11033</name>
</gene>
<dbReference type="OrthoDB" id="1939479at2759"/>
<dbReference type="Gene3D" id="3.40.395.10">
    <property type="entry name" value="Adenoviral Proteinase, Chain A"/>
    <property type="match status" value="1"/>
</dbReference>
<protein>
    <submittedName>
        <fullName evidence="6">SENP2 protease</fullName>
    </submittedName>
</protein>
<dbReference type="PANTHER" id="PTHR12606:SF11">
    <property type="entry name" value="SENTRIN-SPECIFIC PROTEASE 2"/>
    <property type="match status" value="1"/>
</dbReference>
<keyword evidence="2 6" id="KW-0645">Protease</keyword>
<dbReference type="PANTHER" id="PTHR12606">
    <property type="entry name" value="SENTRIN/SUMO-SPECIFIC PROTEASE"/>
    <property type="match status" value="1"/>
</dbReference>
<dbReference type="SUPFAM" id="SSF54001">
    <property type="entry name" value="Cysteine proteinases"/>
    <property type="match status" value="1"/>
</dbReference>
<keyword evidence="7" id="KW-1185">Reference proteome</keyword>
<dbReference type="Pfam" id="PF02902">
    <property type="entry name" value="Peptidase_C48"/>
    <property type="match status" value="1"/>
</dbReference>
<dbReference type="GO" id="GO:0005634">
    <property type="term" value="C:nucleus"/>
    <property type="evidence" value="ECO:0007669"/>
    <property type="project" value="TreeGrafter"/>
</dbReference>
<feature type="non-terminal residue" evidence="6">
    <location>
        <position position="173"/>
    </location>
</feature>
<evidence type="ECO:0000313" key="7">
    <source>
        <dbReference type="Proteomes" id="UP000519239"/>
    </source>
</evidence>
<organism evidence="6 7">
    <name type="scientific">Ceuthmochares aereus</name>
    <dbReference type="NCBI Taxonomy" id="1961834"/>
    <lineage>
        <taxon>Eukaryota</taxon>
        <taxon>Metazoa</taxon>
        <taxon>Chordata</taxon>
        <taxon>Craniata</taxon>
        <taxon>Vertebrata</taxon>
        <taxon>Euteleostomi</taxon>
        <taxon>Archelosauria</taxon>
        <taxon>Archosauria</taxon>
        <taxon>Dinosauria</taxon>
        <taxon>Saurischia</taxon>
        <taxon>Theropoda</taxon>
        <taxon>Coelurosauria</taxon>
        <taxon>Aves</taxon>
        <taxon>Neognathae</taxon>
        <taxon>Neoaves</taxon>
        <taxon>Otidimorphae</taxon>
        <taxon>Cuculiformes</taxon>
        <taxon>Cuculidae</taxon>
        <taxon>Ceuthmochares</taxon>
    </lineage>
</organism>
<dbReference type="InterPro" id="IPR038765">
    <property type="entry name" value="Papain-like_cys_pep_sf"/>
</dbReference>
<dbReference type="GO" id="GO:0016926">
    <property type="term" value="P:protein desumoylation"/>
    <property type="evidence" value="ECO:0007669"/>
    <property type="project" value="TreeGrafter"/>
</dbReference>
<comment type="similarity">
    <text evidence="1">Belongs to the peptidase C48 family.</text>
</comment>
<reference evidence="6 7" key="1">
    <citation type="submission" date="2019-09" db="EMBL/GenBank/DDBJ databases">
        <title>Bird 10,000 Genomes (B10K) Project - Family phase.</title>
        <authorList>
            <person name="Zhang G."/>
        </authorList>
    </citation>
    <scope>NUCLEOTIDE SEQUENCE [LARGE SCALE GENOMIC DNA]</scope>
    <source>
        <strain evidence="6">B10K-CU-031-02</strain>
        <tissue evidence="6">Muscle</tissue>
    </source>
</reference>
<evidence type="ECO:0000256" key="3">
    <source>
        <dbReference type="ARBA" id="ARBA00022801"/>
    </source>
</evidence>
<evidence type="ECO:0000256" key="4">
    <source>
        <dbReference type="ARBA" id="ARBA00022807"/>
    </source>
</evidence>
<keyword evidence="4" id="KW-0788">Thiol protease</keyword>
<dbReference type="InterPro" id="IPR003653">
    <property type="entry name" value="Peptidase_C48_C"/>
</dbReference>
<evidence type="ECO:0000256" key="1">
    <source>
        <dbReference type="ARBA" id="ARBA00005234"/>
    </source>
</evidence>
<dbReference type="GO" id="GO:0006508">
    <property type="term" value="P:proteolysis"/>
    <property type="evidence" value="ECO:0007669"/>
    <property type="project" value="UniProtKB-KW"/>
</dbReference>
<proteinExistence type="inferred from homology"/>
<dbReference type="PROSITE" id="PS50600">
    <property type="entry name" value="ULP_PROTEASE"/>
    <property type="match status" value="1"/>
</dbReference>
<dbReference type="AlphaFoldDB" id="A0A7L4KEM8"/>
<evidence type="ECO:0000256" key="2">
    <source>
        <dbReference type="ARBA" id="ARBA00022670"/>
    </source>
</evidence>